<dbReference type="SUPFAM" id="SSF55729">
    <property type="entry name" value="Acyl-CoA N-acyltransferases (Nat)"/>
    <property type="match status" value="1"/>
</dbReference>
<comment type="caution">
    <text evidence="1">The sequence shown here is derived from an EMBL/GenBank/DDBJ whole genome shotgun (WGS) entry which is preliminary data.</text>
</comment>
<protein>
    <submittedName>
        <fullName evidence="1">8-amino-7-oxononanoate synthase</fullName>
    </submittedName>
</protein>
<sequence>MKPKLHFKIYTEAKALPPEWDALAEKNIFLSRNYLAVLEKSSPDNMDCHFIGLFKDNELCGIALSQYINLSRINTFVEEKKDFCLKDYIFNKFSSHILIIGNNTLTGQNAYLLNDAISETEALGLLKNVLSQLKKLYRKKCIYINLLSLKDFNAYELPDFKAAGFKGYYQFCTQPNMIFGIRENWYSIDDYLADLSNKYRTQYNRARKKAEGIEKRKLTEAEIKQYESCINRLYLTVAGNASFNTFHLPKNHFEVFKQQLADDFLFYGYFLDGKLIGFNTLIKNGTDMDTYFLGYDASIQKEKMLYLNMLYDMVGYAIKKQFKHIIFARSAMEIKSSVGAAAEEVYGIIKHTNPVINLFTGRLFKFYDPKVQWKHRSPFKM</sequence>
<dbReference type="Proteomes" id="UP000030152">
    <property type="component" value="Unassembled WGS sequence"/>
</dbReference>
<accession>A0A0A2LZM7</accession>
<dbReference type="RefSeq" id="WP_020215163.1">
    <property type="nucleotide sequence ID" value="NZ_JRLX01000037.1"/>
</dbReference>
<dbReference type="EMBL" id="JRLX01000037">
    <property type="protein sequence ID" value="KGO84786.1"/>
    <property type="molecule type" value="Genomic_DNA"/>
</dbReference>
<evidence type="ECO:0000313" key="1">
    <source>
        <dbReference type="EMBL" id="KGO84786.1"/>
    </source>
</evidence>
<dbReference type="eggNOG" id="COG3146">
    <property type="taxonomic scope" value="Bacteria"/>
</dbReference>
<gene>
    <name evidence="1" type="ORF">Q765_19735</name>
</gene>
<reference evidence="1 2" key="1">
    <citation type="submission" date="2013-09" db="EMBL/GenBank/DDBJ databases">
        <authorList>
            <person name="Zeng Z."/>
            <person name="Chen C."/>
        </authorList>
    </citation>
    <scope>NUCLEOTIDE SEQUENCE [LARGE SCALE GENOMIC DNA]</scope>
    <source>
        <strain evidence="1 2">WB 3.3-2</strain>
    </source>
</reference>
<name>A0A0A2LZM7_9FLAO</name>
<dbReference type="OrthoDB" id="240921at2"/>
<dbReference type="InterPro" id="IPR016181">
    <property type="entry name" value="Acyl_CoA_acyltransferase"/>
</dbReference>
<dbReference type="AlphaFoldDB" id="A0A0A2LZM7"/>
<dbReference type="STRING" id="1121895.GCA_000378485_03985"/>
<proteinExistence type="predicted"/>
<keyword evidence="2" id="KW-1185">Reference proteome</keyword>
<evidence type="ECO:0000313" key="2">
    <source>
        <dbReference type="Proteomes" id="UP000030152"/>
    </source>
</evidence>
<organism evidence="1 2">
    <name type="scientific">Flavobacterium rivuli WB 3.3-2 = DSM 21788</name>
    <dbReference type="NCBI Taxonomy" id="1121895"/>
    <lineage>
        <taxon>Bacteria</taxon>
        <taxon>Pseudomonadati</taxon>
        <taxon>Bacteroidota</taxon>
        <taxon>Flavobacteriia</taxon>
        <taxon>Flavobacteriales</taxon>
        <taxon>Flavobacteriaceae</taxon>
        <taxon>Flavobacterium</taxon>
    </lineage>
</organism>
<dbReference type="Gene3D" id="3.40.630.30">
    <property type="match status" value="1"/>
</dbReference>